<evidence type="ECO:0000256" key="8">
    <source>
        <dbReference type="SAM" id="MobiDB-lite"/>
    </source>
</evidence>
<dbReference type="Gene3D" id="3.40.50.200">
    <property type="entry name" value="Peptidase S8/S53 domain"/>
    <property type="match status" value="1"/>
</dbReference>
<feature type="compositionally biased region" description="Low complexity" evidence="8">
    <location>
        <begin position="75"/>
        <end position="97"/>
    </location>
</feature>
<feature type="active site" description="Charge relay system" evidence="7">
    <location>
        <position position="542"/>
    </location>
</feature>
<dbReference type="GO" id="GO:0004252">
    <property type="term" value="F:serine-type endopeptidase activity"/>
    <property type="evidence" value="ECO:0007669"/>
    <property type="project" value="UniProtKB-UniRule"/>
</dbReference>
<evidence type="ECO:0000256" key="4">
    <source>
        <dbReference type="ARBA" id="ARBA00022801"/>
    </source>
</evidence>
<dbReference type="SUPFAM" id="SSF52743">
    <property type="entry name" value="Subtilisin-like"/>
    <property type="match status" value="1"/>
</dbReference>
<reference evidence="10" key="1">
    <citation type="submission" date="2020-06" db="EMBL/GenBank/DDBJ databases">
        <title>A chromosome-scale genome assembly of Talaromyces rugulosus W13939.</title>
        <authorList>
            <person name="Wang B."/>
            <person name="Guo L."/>
            <person name="Ye K."/>
            <person name="Wang L."/>
        </authorList>
    </citation>
    <scope>NUCLEOTIDE SEQUENCE [LARGE SCALE GENOMIC DNA]</scope>
    <source>
        <strain evidence="10">W13939</strain>
    </source>
</reference>
<feature type="compositionally biased region" description="Low complexity" evidence="8">
    <location>
        <begin position="46"/>
        <end position="62"/>
    </location>
</feature>
<keyword evidence="5 7" id="KW-0720">Serine protease</keyword>
<dbReference type="KEGG" id="trg:TRUGW13939_08553"/>
<dbReference type="AlphaFoldDB" id="A0A7H8R729"/>
<evidence type="ECO:0000313" key="9">
    <source>
        <dbReference type="EMBL" id="QKX61405.1"/>
    </source>
</evidence>
<evidence type="ECO:0000313" key="10">
    <source>
        <dbReference type="Proteomes" id="UP000509510"/>
    </source>
</evidence>
<dbReference type="RefSeq" id="XP_035347579.1">
    <property type="nucleotide sequence ID" value="XM_035491686.1"/>
</dbReference>
<proteinExistence type="inferred from homology"/>
<dbReference type="GO" id="GO:0006508">
    <property type="term" value="P:proteolysis"/>
    <property type="evidence" value="ECO:0007669"/>
    <property type="project" value="UniProtKB-KW"/>
</dbReference>
<dbReference type="PROSITE" id="PS51892">
    <property type="entry name" value="SUBTILASE"/>
    <property type="match status" value="1"/>
</dbReference>
<comment type="similarity">
    <text evidence="1 7">Belongs to the peptidase S8 family.</text>
</comment>
<feature type="region of interest" description="Disordered" evidence="8">
    <location>
        <begin position="1"/>
        <end position="116"/>
    </location>
</feature>
<dbReference type="InterPro" id="IPR050131">
    <property type="entry name" value="Peptidase_S8_subtilisin-like"/>
</dbReference>
<evidence type="ECO:0000256" key="1">
    <source>
        <dbReference type="ARBA" id="ARBA00011073"/>
    </source>
</evidence>
<feature type="compositionally biased region" description="Polar residues" evidence="8">
    <location>
        <begin position="242"/>
        <end position="266"/>
    </location>
</feature>
<evidence type="ECO:0000256" key="2">
    <source>
        <dbReference type="ARBA" id="ARBA00022670"/>
    </source>
</evidence>
<sequence>MTHTTGSSAKPSSPGSLPTSPKPNRGSTIQTTNTARGGSSGTTHANSTPNPETSNPTSTPNSKMTDIAHGGSSGPTNPTSAPTTQTTGTTHGGSSATFLAESSGHPSKTTSSGPGATNFPVIFGGLVKDGDHALDNRNTKTDYLNKIKTTKDEIKDYLDKLPDQPDVKGVQCSGNKRKRSLLSSISGLAGNIGKLVTCADQVLDNIDHVVKGVHPDIKEFGDLTDAIDEIGKDIRETDDNNKQSSAKQSDHSTQTTNASEPESSCTKTTAPVCTVTVYLSTSHFPSGSGSTLLTKTKTKCDTTTACSAKPTTQTTTISGDASCTQTAVPICTETISLSTSYFPTMSGSSSSGSIVFTNTATSCVTTSACEAIAPTMTTIVSGTITSSSLSKLLLIYRDLDQKDNPIIEKFDQELKEQVGASNVYTAGSSNSSLGILMWAAPLNSTQVEEFNKSSAVADIGPGGNIRIEWFSQNSTAGPLLSRKNKRTDIYKRNDESYLVSQVNADTSLRVVSQPRNVPMINLIDDYRYNSAAGEGITVYVVDSGANTFLSEYRGVVGNIRWLFRANPNIPGAWPNKESDETGHGTCILSKIAGPRYGVAKKVDVVIVKTFSGEFDKEMQDFEVISVWSAVKQDIENNNLQGKAVVNYSGGGIARHNNVPIICSAGNDGWNQSPIQHYPACMSDGVDGIIVVGATDNEGRIAAFSQTGPEVSVFASGVNVPCSGDSGTPDETVFRSGTSQATAAVGGLAALLLSMEKYRAELQEQGKIAGNLRILIMRLAYPRHGSVRVIWNGEIGGSCAHPVRRDETNVQACKSRASSISASTSTRKSTSKPGLSSTITSCSPVSAPATTHSGTTLPATRYCTCNDGMTAGIGTTVGKDSLTAYTCQFEGVTTMALTTVMPTNKPGVGGVPGCAAYPATTGTSAYSSYDPKIPEPTTTAAPAPAVTNPPGTCKTNVFLGYEKIGVVSGYMIKANIMDPNGVQIGYNETRAPLDDGESLPIDSKLPWVLVLTQGIDGSPENLSPGQAVLGIDFGYANEHWDNFSNNCSRWVDGGPDTAQPLKE</sequence>
<dbReference type="PANTHER" id="PTHR43806">
    <property type="entry name" value="PEPTIDASE S8"/>
    <property type="match status" value="1"/>
</dbReference>
<keyword evidence="6" id="KW-0865">Zymogen</keyword>
<dbReference type="Proteomes" id="UP000509510">
    <property type="component" value="Chromosome IV"/>
</dbReference>
<keyword evidence="10" id="KW-1185">Reference proteome</keyword>
<evidence type="ECO:0000256" key="7">
    <source>
        <dbReference type="PROSITE-ProRule" id="PRU01240"/>
    </source>
</evidence>
<feature type="compositionally biased region" description="Polar residues" evidence="8">
    <location>
        <begin position="832"/>
        <end position="852"/>
    </location>
</feature>
<organism evidence="9 10">
    <name type="scientific">Talaromyces rugulosus</name>
    <name type="common">Penicillium rugulosum</name>
    <dbReference type="NCBI Taxonomy" id="121627"/>
    <lineage>
        <taxon>Eukaryota</taxon>
        <taxon>Fungi</taxon>
        <taxon>Dikarya</taxon>
        <taxon>Ascomycota</taxon>
        <taxon>Pezizomycotina</taxon>
        <taxon>Eurotiomycetes</taxon>
        <taxon>Eurotiomycetidae</taxon>
        <taxon>Eurotiales</taxon>
        <taxon>Trichocomaceae</taxon>
        <taxon>Talaromyces</taxon>
        <taxon>Talaromyces sect. Islandici</taxon>
    </lineage>
</organism>
<feature type="compositionally biased region" description="Polar residues" evidence="8">
    <location>
        <begin position="1"/>
        <end position="19"/>
    </location>
</feature>
<dbReference type="EMBL" id="CP055901">
    <property type="protein sequence ID" value="QKX61405.1"/>
    <property type="molecule type" value="Genomic_DNA"/>
</dbReference>
<dbReference type="GeneID" id="55996041"/>
<feature type="active site" description="Charge relay system" evidence="7">
    <location>
        <position position="738"/>
    </location>
</feature>
<dbReference type="InterPro" id="IPR036852">
    <property type="entry name" value="Peptidase_S8/S53_dom_sf"/>
</dbReference>
<feature type="compositionally biased region" description="Polar residues" evidence="8">
    <location>
        <begin position="25"/>
        <end position="45"/>
    </location>
</feature>
<feature type="compositionally biased region" description="Low complexity" evidence="8">
    <location>
        <begin position="814"/>
        <end position="831"/>
    </location>
</feature>
<feature type="active site" description="Charge relay system" evidence="7">
    <location>
        <position position="583"/>
    </location>
</feature>
<keyword evidence="4 7" id="KW-0378">Hydrolase</keyword>
<keyword evidence="2 7" id="KW-0645">Protease</keyword>
<accession>A0A7H8R729</accession>
<dbReference type="PRINTS" id="PR00723">
    <property type="entry name" value="SUBTILISIN"/>
</dbReference>
<feature type="compositionally biased region" description="Polar residues" evidence="8">
    <location>
        <begin position="104"/>
        <end position="115"/>
    </location>
</feature>
<gene>
    <name evidence="9" type="ORF">TRUGW13939_08553</name>
</gene>
<dbReference type="PANTHER" id="PTHR43806:SF11">
    <property type="entry name" value="CEREVISIN-RELATED"/>
    <property type="match status" value="1"/>
</dbReference>
<keyword evidence="3" id="KW-0732">Signal</keyword>
<evidence type="ECO:0000256" key="3">
    <source>
        <dbReference type="ARBA" id="ARBA00022729"/>
    </source>
</evidence>
<evidence type="ECO:0000256" key="6">
    <source>
        <dbReference type="ARBA" id="ARBA00023145"/>
    </source>
</evidence>
<dbReference type="OrthoDB" id="4227149at2759"/>
<feature type="region of interest" description="Disordered" evidence="8">
    <location>
        <begin position="235"/>
        <end position="266"/>
    </location>
</feature>
<protein>
    <submittedName>
        <fullName evidence="9">Uncharacterized protein</fullName>
    </submittedName>
</protein>
<dbReference type="InterPro" id="IPR015500">
    <property type="entry name" value="Peptidase_S8_subtilisin-rel"/>
</dbReference>
<name>A0A7H8R729_TALRU</name>
<feature type="region of interest" description="Disordered" evidence="8">
    <location>
        <begin position="814"/>
        <end position="852"/>
    </location>
</feature>
<evidence type="ECO:0000256" key="5">
    <source>
        <dbReference type="ARBA" id="ARBA00022825"/>
    </source>
</evidence>